<dbReference type="SUPFAM" id="SSF53335">
    <property type="entry name" value="S-adenosyl-L-methionine-dependent methyltransferases"/>
    <property type="match status" value="1"/>
</dbReference>
<evidence type="ECO:0000259" key="1">
    <source>
        <dbReference type="Pfam" id="PF13649"/>
    </source>
</evidence>
<evidence type="ECO:0000313" key="2">
    <source>
        <dbReference type="EMBL" id="KAK4447263.1"/>
    </source>
</evidence>
<dbReference type="Proteomes" id="UP001321760">
    <property type="component" value="Unassembled WGS sequence"/>
</dbReference>
<dbReference type="InterPro" id="IPR029063">
    <property type="entry name" value="SAM-dependent_MTases_sf"/>
</dbReference>
<dbReference type="InterPro" id="IPR041698">
    <property type="entry name" value="Methyltransf_25"/>
</dbReference>
<proteinExistence type="predicted"/>
<sequence>MSEPNVIGMAQSQDSPGIFPTVEEATERQVCSSVSRDTADTHRLDEQHIFTTKTLGFLIHPNIPTLSSTAKIADVGTATGIWLLDVAKNLPPTCTFTGFDATPSSFPPPGSYPPNVSFKIQDMYRPFPEDEIGTYDIVAVRFVSSGTPRAEWTRAVRNLTTLLKPGGWLQWIDSCNFALYNSVPGTSRAACQEIYDGLDSFRAGDDLVIGLMMREGGNMKRKEVWEGLGLADVYEDVFSTDRLQEPELRLREKGTRNILDCFLGCLESLVVEGGEWTKERIEKLRAYAMGEVDSGVYHTLDQVCIVGRRNSGA</sequence>
<dbReference type="Pfam" id="PF13649">
    <property type="entry name" value="Methyltransf_25"/>
    <property type="match status" value="1"/>
</dbReference>
<dbReference type="EMBL" id="MU865951">
    <property type="protein sequence ID" value="KAK4447263.1"/>
    <property type="molecule type" value="Genomic_DNA"/>
</dbReference>
<organism evidence="2 3">
    <name type="scientific">Podospora aff. communis PSN243</name>
    <dbReference type="NCBI Taxonomy" id="3040156"/>
    <lineage>
        <taxon>Eukaryota</taxon>
        <taxon>Fungi</taxon>
        <taxon>Dikarya</taxon>
        <taxon>Ascomycota</taxon>
        <taxon>Pezizomycotina</taxon>
        <taxon>Sordariomycetes</taxon>
        <taxon>Sordariomycetidae</taxon>
        <taxon>Sordariales</taxon>
        <taxon>Podosporaceae</taxon>
        <taxon>Podospora</taxon>
    </lineage>
</organism>
<reference evidence="2" key="2">
    <citation type="submission" date="2023-05" db="EMBL/GenBank/DDBJ databases">
        <authorList>
            <consortium name="Lawrence Berkeley National Laboratory"/>
            <person name="Steindorff A."/>
            <person name="Hensen N."/>
            <person name="Bonometti L."/>
            <person name="Westerberg I."/>
            <person name="Brannstrom I.O."/>
            <person name="Guillou S."/>
            <person name="Cros-Aarteil S."/>
            <person name="Calhoun S."/>
            <person name="Haridas S."/>
            <person name="Kuo A."/>
            <person name="Mondo S."/>
            <person name="Pangilinan J."/>
            <person name="Riley R."/>
            <person name="Labutti K."/>
            <person name="Andreopoulos B."/>
            <person name="Lipzen A."/>
            <person name="Chen C."/>
            <person name="Yanf M."/>
            <person name="Daum C."/>
            <person name="Ng V."/>
            <person name="Clum A."/>
            <person name="Ohm R."/>
            <person name="Martin F."/>
            <person name="Silar P."/>
            <person name="Natvig D."/>
            <person name="Lalanne C."/>
            <person name="Gautier V."/>
            <person name="Ament-Velasquez S.L."/>
            <person name="Kruys A."/>
            <person name="Hutchinson M.I."/>
            <person name="Powell A.J."/>
            <person name="Barry K."/>
            <person name="Miller A.N."/>
            <person name="Grigoriev I.V."/>
            <person name="Debuchy R."/>
            <person name="Gladieux P."/>
            <person name="Thoren M.H."/>
            <person name="Johannesson H."/>
        </authorList>
    </citation>
    <scope>NUCLEOTIDE SEQUENCE</scope>
    <source>
        <strain evidence="2">PSN243</strain>
    </source>
</reference>
<name>A0AAV9GFL0_9PEZI</name>
<evidence type="ECO:0000313" key="3">
    <source>
        <dbReference type="Proteomes" id="UP001321760"/>
    </source>
</evidence>
<protein>
    <recommendedName>
        <fullName evidence="1">Methyltransferase domain-containing protein</fullName>
    </recommendedName>
</protein>
<gene>
    <name evidence="2" type="ORF">QBC34DRAFT_410198</name>
</gene>
<dbReference type="Gene3D" id="3.40.50.150">
    <property type="entry name" value="Vaccinia Virus protein VP39"/>
    <property type="match status" value="1"/>
</dbReference>
<accession>A0AAV9GFL0</accession>
<keyword evidence="3" id="KW-1185">Reference proteome</keyword>
<dbReference type="AlphaFoldDB" id="A0AAV9GFL0"/>
<reference evidence="2" key="1">
    <citation type="journal article" date="2023" name="Mol. Phylogenet. Evol.">
        <title>Genome-scale phylogeny and comparative genomics of the fungal order Sordariales.</title>
        <authorList>
            <person name="Hensen N."/>
            <person name="Bonometti L."/>
            <person name="Westerberg I."/>
            <person name="Brannstrom I.O."/>
            <person name="Guillou S."/>
            <person name="Cros-Aarteil S."/>
            <person name="Calhoun S."/>
            <person name="Haridas S."/>
            <person name="Kuo A."/>
            <person name="Mondo S."/>
            <person name="Pangilinan J."/>
            <person name="Riley R."/>
            <person name="LaButti K."/>
            <person name="Andreopoulos B."/>
            <person name="Lipzen A."/>
            <person name="Chen C."/>
            <person name="Yan M."/>
            <person name="Daum C."/>
            <person name="Ng V."/>
            <person name="Clum A."/>
            <person name="Steindorff A."/>
            <person name="Ohm R.A."/>
            <person name="Martin F."/>
            <person name="Silar P."/>
            <person name="Natvig D.O."/>
            <person name="Lalanne C."/>
            <person name="Gautier V."/>
            <person name="Ament-Velasquez S.L."/>
            <person name="Kruys A."/>
            <person name="Hutchinson M.I."/>
            <person name="Powell A.J."/>
            <person name="Barry K."/>
            <person name="Miller A.N."/>
            <person name="Grigoriev I.V."/>
            <person name="Debuchy R."/>
            <person name="Gladieux P."/>
            <person name="Hiltunen Thoren M."/>
            <person name="Johannesson H."/>
        </authorList>
    </citation>
    <scope>NUCLEOTIDE SEQUENCE</scope>
    <source>
        <strain evidence="2">PSN243</strain>
    </source>
</reference>
<dbReference type="CDD" id="cd02440">
    <property type="entry name" value="AdoMet_MTases"/>
    <property type="match status" value="1"/>
</dbReference>
<feature type="domain" description="Methyltransferase" evidence="1">
    <location>
        <begin position="72"/>
        <end position="167"/>
    </location>
</feature>
<comment type="caution">
    <text evidence="2">The sequence shown here is derived from an EMBL/GenBank/DDBJ whole genome shotgun (WGS) entry which is preliminary data.</text>
</comment>